<dbReference type="EMBL" id="JAOQAV010000249">
    <property type="protein sequence ID" value="KAJ4176038.1"/>
    <property type="molecule type" value="Genomic_DNA"/>
</dbReference>
<gene>
    <name evidence="1" type="ORF">NW755_014639</name>
</gene>
<proteinExistence type="predicted"/>
<evidence type="ECO:0000313" key="1">
    <source>
        <dbReference type="EMBL" id="KAJ4176038.1"/>
    </source>
</evidence>
<comment type="caution">
    <text evidence="1">The sequence shown here is derived from an EMBL/GenBank/DDBJ whole genome shotgun (WGS) entry which is preliminary data.</text>
</comment>
<name>A0A9W8QQF8_9HYPO</name>
<dbReference type="AlphaFoldDB" id="A0A9W8QQF8"/>
<accession>A0A9W8QQF8</accession>
<reference evidence="1" key="1">
    <citation type="submission" date="2022-09" db="EMBL/GenBank/DDBJ databases">
        <title>Fusarium specimens isolated from Avocado Roots.</title>
        <authorList>
            <person name="Stajich J."/>
            <person name="Roper C."/>
            <person name="Heimlech-Rivalta G."/>
        </authorList>
    </citation>
    <scope>NUCLEOTIDE SEQUENCE</scope>
    <source>
        <strain evidence="1">A02</strain>
    </source>
</reference>
<protein>
    <submittedName>
        <fullName evidence="1">Uncharacterized protein</fullName>
    </submittedName>
</protein>
<sequence>MTSLPKEQYTLWYEQILLPAIIAAVQDPNILQYIPKSRRIAQSTSRARQESISTERLNEENGNADVLGQGTRSNALSYILQHRHLGAIWQGVQSRAATFPQFAGIRLYMGAKNLKLAYMHPDITQTISDWRNQWNAAVDERFLDPSSTYVDIGRQYTPRTGSAAEANVLLWRRCCLRRLWRQRQAWSRRYNAPGLAEQNPPEPSEPVKSGVAALRQAEYPWVTMRDAVDMTITPTHKSREVLEGLLYSQFYNLIKIPFDAARQYPFQNPQLEKMALDPSYLADCEGSTRGSHANQASLKLAYRLSKLRVRAGLVPSGEDGIPIPFTYGVRAEDRVLGSPSDH</sequence>
<evidence type="ECO:0000313" key="2">
    <source>
        <dbReference type="Proteomes" id="UP001152087"/>
    </source>
</evidence>
<dbReference type="Proteomes" id="UP001152087">
    <property type="component" value="Unassembled WGS sequence"/>
</dbReference>
<keyword evidence="2" id="KW-1185">Reference proteome</keyword>
<organism evidence="1 2">
    <name type="scientific">Fusarium falciforme</name>
    <dbReference type="NCBI Taxonomy" id="195108"/>
    <lineage>
        <taxon>Eukaryota</taxon>
        <taxon>Fungi</taxon>
        <taxon>Dikarya</taxon>
        <taxon>Ascomycota</taxon>
        <taxon>Pezizomycotina</taxon>
        <taxon>Sordariomycetes</taxon>
        <taxon>Hypocreomycetidae</taxon>
        <taxon>Hypocreales</taxon>
        <taxon>Nectriaceae</taxon>
        <taxon>Fusarium</taxon>
        <taxon>Fusarium solani species complex</taxon>
    </lineage>
</organism>